<protein>
    <submittedName>
        <fullName evidence="4">Polypyrimidine tract-binding protein homolog 3</fullName>
    </submittedName>
</protein>
<dbReference type="Pfam" id="PF11835">
    <property type="entry name" value="RRM_8"/>
    <property type="match status" value="1"/>
</dbReference>
<reference evidence="4" key="2">
    <citation type="submission" date="2022-01" db="EMBL/GenBank/DDBJ databases">
        <authorList>
            <person name="Yamashiro T."/>
            <person name="Shiraishi A."/>
            <person name="Satake H."/>
            <person name="Nakayama K."/>
        </authorList>
    </citation>
    <scope>NUCLEOTIDE SEQUENCE</scope>
</reference>
<gene>
    <name evidence="4" type="ORF">Tco_0823221</name>
</gene>
<keyword evidence="2" id="KW-0694">RNA-binding</keyword>
<keyword evidence="1" id="KW-0677">Repeat</keyword>
<reference evidence="4" key="1">
    <citation type="journal article" date="2022" name="Int. J. Mol. Sci.">
        <title>Draft Genome of Tanacetum Coccineum: Genomic Comparison of Closely Related Tanacetum-Family Plants.</title>
        <authorList>
            <person name="Yamashiro T."/>
            <person name="Shiraishi A."/>
            <person name="Nakayama K."/>
            <person name="Satake H."/>
        </authorList>
    </citation>
    <scope>NUCLEOTIDE SEQUENCE</scope>
</reference>
<dbReference type="Proteomes" id="UP001151760">
    <property type="component" value="Unassembled WGS sequence"/>
</dbReference>
<dbReference type="SUPFAM" id="SSF54928">
    <property type="entry name" value="RNA-binding domain, RBD"/>
    <property type="match status" value="1"/>
</dbReference>
<sequence length="247" mass="27286">MPTTLEEAFSLSRIAEARYEDERPTIAIAKPNNVTARVQVQDLEQTTQGRGDKPNHILLVTIHHMLYPITVEVLHQVFSPYGYVKKVVIFHKSSPDEVDNTKSPLFVDTYGNGGHDSETSGLVIPAEEVVDSGHSFTFSSLVKHGSPRVLQPWEIIGADASANYGDRSAVPGGRRITRRSLVGMDVVLLYALGSERWKKIKVEVLRPRKRKAEEEKGDEMDGNAIANLQLALADGVLSSIEEKKSAK</sequence>
<evidence type="ECO:0000259" key="3">
    <source>
        <dbReference type="Pfam" id="PF11835"/>
    </source>
</evidence>
<comment type="caution">
    <text evidence="4">The sequence shown here is derived from an EMBL/GenBank/DDBJ whole genome shotgun (WGS) entry which is preliminary data.</text>
</comment>
<organism evidence="4 5">
    <name type="scientific">Tanacetum coccineum</name>
    <dbReference type="NCBI Taxonomy" id="301880"/>
    <lineage>
        <taxon>Eukaryota</taxon>
        <taxon>Viridiplantae</taxon>
        <taxon>Streptophyta</taxon>
        <taxon>Embryophyta</taxon>
        <taxon>Tracheophyta</taxon>
        <taxon>Spermatophyta</taxon>
        <taxon>Magnoliopsida</taxon>
        <taxon>eudicotyledons</taxon>
        <taxon>Gunneridae</taxon>
        <taxon>Pentapetalae</taxon>
        <taxon>asterids</taxon>
        <taxon>campanulids</taxon>
        <taxon>Asterales</taxon>
        <taxon>Asteraceae</taxon>
        <taxon>Asteroideae</taxon>
        <taxon>Anthemideae</taxon>
        <taxon>Anthemidinae</taxon>
        <taxon>Tanacetum</taxon>
    </lineage>
</organism>
<name>A0ABQ5AKL7_9ASTR</name>
<dbReference type="InterPro" id="IPR012677">
    <property type="entry name" value="Nucleotide-bd_a/b_plait_sf"/>
</dbReference>
<proteinExistence type="predicted"/>
<dbReference type="PANTHER" id="PTHR15592">
    <property type="entry name" value="MATRIN 3/NUCLEAR PROTEIN 220-RELATED"/>
    <property type="match status" value="1"/>
</dbReference>
<dbReference type="InterPro" id="IPR035979">
    <property type="entry name" value="RBD_domain_sf"/>
</dbReference>
<accession>A0ABQ5AKL7</accession>
<dbReference type="Gene3D" id="3.30.70.330">
    <property type="match status" value="1"/>
</dbReference>
<feature type="domain" description="PTBP1-like RNA recognition motif 2" evidence="3">
    <location>
        <begin position="54"/>
        <end position="89"/>
    </location>
</feature>
<evidence type="ECO:0000256" key="1">
    <source>
        <dbReference type="ARBA" id="ARBA00022737"/>
    </source>
</evidence>
<dbReference type="EMBL" id="BQNB010012318">
    <property type="protein sequence ID" value="GJT02052.1"/>
    <property type="molecule type" value="Genomic_DNA"/>
</dbReference>
<evidence type="ECO:0000256" key="2">
    <source>
        <dbReference type="ARBA" id="ARBA00022884"/>
    </source>
</evidence>
<evidence type="ECO:0000313" key="4">
    <source>
        <dbReference type="EMBL" id="GJT02052.1"/>
    </source>
</evidence>
<keyword evidence="5" id="KW-1185">Reference proteome</keyword>
<dbReference type="InterPro" id="IPR021790">
    <property type="entry name" value="PTBP1-like_RRM2"/>
</dbReference>
<evidence type="ECO:0000313" key="5">
    <source>
        <dbReference type="Proteomes" id="UP001151760"/>
    </source>
</evidence>